<name>A0A327RX28_9SPHI</name>
<gene>
    <name evidence="1" type="ORF">LY11_05061</name>
</gene>
<evidence type="ECO:0000313" key="2">
    <source>
        <dbReference type="Proteomes" id="UP000249754"/>
    </source>
</evidence>
<dbReference type="OrthoDB" id="654403at2"/>
<dbReference type="AlphaFoldDB" id="A0A327RX28"/>
<proteinExistence type="predicted"/>
<dbReference type="RefSeq" id="WP_111636342.1">
    <property type="nucleotide sequence ID" value="NZ_QLLR01000045.1"/>
</dbReference>
<accession>A0A327RX28</accession>
<protein>
    <submittedName>
        <fullName evidence="1">Uncharacterized protein</fullName>
    </submittedName>
</protein>
<reference evidence="1 2" key="1">
    <citation type="submission" date="2018-06" db="EMBL/GenBank/DDBJ databases">
        <title>Genomic Encyclopedia of Archaeal and Bacterial Type Strains, Phase II (KMG-II): from individual species to whole genera.</title>
        <authorList>
            <person name="Goeker M."/>
        </authorList>
    </citation>
    <scope>NUCLEOTIDE SEQUENCE [LARGE SCALE GENOMIC DNA]</scope>
    <source>
        <strain evidence="1 2">DSM 14825</strain>
    </source>
</reference>
<dbReference type="EMBL" id="QLLR01000045">
    <property type="protein sequence ID" value="RAJ21011.1"/>
    <property type="molecule type" value="Genomic_DNA"/>
</dbReference>
<evidence type="ECO:0000313" key="1">
    <source>
        <dbReference type="EMBL" id="RAJ21011.1"/>
    </source>
</evidence>
<comment type="caution">
    <text evidence="1">The sequence shown here is derived from an EMBL/GenBank/DDBJ whole genome shotgun (WGS) entry which is preliminary data.</text>
</comment>
<sequence length="342" mass="40174">MTAKIESVLTSIYDSVSTNDILYDYNASKLYIELSRNEARGILNNHDLFERAFDLATNINNLSGVINEKRSSYEEIEQQLLTYSLQIAEFDDVLYRKYIEQWLFPVEALLLYRSGELLKAESLIIEAISRIDELITVHHLDSFLFRMILQHSNLATLYINADQHEKAQQILSGILDYLFNGNVSKHLHGNAFNNESLWGEMEFLREYNAYYYFKSSIDKISRNKNKDLEGYKESFFSLLKPLFSMEVFTEERYLINAWIKTEMNLVKDDYSVFIEEVNTFFKDDVDESFDFLKVHLLDSLIIAFQKLNFNDDQAHYEEILKLKIKLGENRNLDVINTSTRNP</sequence>
<dbReference type="Proteomes" id="UP000249754">
    <property type="component" value="Unassembled WGS sequence"/>
</dbReference>
<organism evidence="1 2">
    <name type="scientific">Pedobacter cryoconitis</name>
    <dbReference type="NCBI Taxonomy" id="188932"/>
    <lineage>
        <taxon>Bacteria</taxon>
        <taxon>Pseudomonadati</taxon>
        <taxon>Bacteroidota</taxon>
        <taxon>Sphingobacteriia</taxon>
        <taxon>Sphingobacteriales</taxon>
        <taxon>Sphingobacteriaceae</taxon>
        <taxon>Pedobacter</taxon>
    </lineage>
</organism>